<evidence type="ECO:0000313" key="2">
    <source>
        <dbReference type="Proteomes" id="UP000654304"/>
    </source>
</evidence>
<name>A0ABR7A9Y6_9BURK</name>
<reference evidence="1 2" key="1">
    <citation type="submission" date="2020-08" db="EMBL/GenBank/DDBJ databases">
        <title>Novel species isolated from subtropical streams in China.</title>
        <authorList>
            <person name="Lu H."/>
        </authorList>
    </citation>
    <scope>NUCLEOTIDE SEQUENCE [LARGE SCALE GENOMIC DNA]</scope>
    <source>
        <strain evidence="1 2">CY22W</strain>
    </source>
</reference>
<dbReference type="EMBL" id="JACOGD010000014">
    <property type="protein sequence ID" value="MBC3933658.1"/>
    <property type="molecule type" value="Genomic_DNA"/>
</dbReference>
<proteinExistence type="predicted"/>
<dbReference type="RefSeq" id="WP_186905212.1">
    <property type="nucleotide sequence ID" value="NZ_JACOGD010000014.1"/>
</dbReference>
<comment type="caution">
    <text evidence="1">The sequence shown here is derived from an EMBL/GenBank/DDBJ whole genome shotgun (WGS) entry which is preliminary data.</text>
</comment>
<sequence>MPSDSLSQKFAETALELNKISFQLHLKPSKSQKLRKSKTSVLRMTAILFENQDTFRIFTTVTKKALHSICADFFL</sequence>
<dbReference type="Proteomes" id="UP000654304">
    <property type="component" value="Unassembled WGS sequence"/>
</dbReference>
<keyword evidence="2" id="KW-1185">Reference proteome</keyword>
<gene>
    <name evidence="1" type="ORF">H8K43_18435</name>
</gene>
<evidence type="ECO:0000313" key="1">
    <source>
        <dbReference type="EMBL" id="MBC3933658.1"/>
    </source>
</evidence>
<organism evidence="1 2">
    <name type="scientific">Undibacterium curvum</name>
    <dbReference type="NCBI Taxonomy" id="2762294"/>
    <lineage>
        <taxon>Bacteria</taxon>
        <taxon>Pseudomonadati</taxon>
        <taxon>Pseudomonadota</taxon>
        <taxon>Betaproteobacteria</taxon>
        <taxon>Burkholderiales</taxon>
        <taxon>Oxalobacteraceae</taxon>
        <taxon>Undibacterium</taxon>
    </lineage>
</organism>
<protein>
    <submittedName>
        <fullName evidence="1">Uncharacterized protein</fullName>
    </submittedName>
</protein>
<accession>A0ABR7A9Y6</accession>